<dbReference type="PANTHER" id="PTHR43774:SF1">
    <property type="entry name" value="PEPTIDE METHIONINE SULFOXIDE REDUCTASE MSRA 2"/>
    <property type="match status" value="1"/>
</dbReference>
<evidence type="ECO:0000256" key="4">
    <source>
        <dbReference type="ARBA" id="ARBA00030643"/>
    </source>
</evidence>
<dbReference type="EC" id="1.8.4.11" evidence="2"/>
<dbReference type="AlphaFoldDB" id="A0A5J4UZ85"/>
<dbReference type="EMBL" id="SNRW01010804">
    <property type="protein sequence ID" value="KAA6376036.1"/>
    <property type="molecule type" value="Genomic_DNA"/>
</dbReference>
<dbReference type="InterPro" id="IPR036509">
    <property type="entry name" value="Met_Sox_Rdtase_MsrA_sf"/>
</dbReference>
<dbReference type="Proteomes" id="UP000324800">
    <property type="component" value="Unassembled WGS sequence"/>
</dbReference>
<sequence length="80" mass="8874">MSQQTEQKQIETAIFAGGCFWGVEYHMQRAAGVKSVESGFIGGTKINPTYQEVCQKNTGHSEAVRIIFDPSETNYETLAK</sequence>
<feature type="non-terminal residue" evidence="6">
    <location>
        <position position="80"/>
    </location>
</feature>
<protein>
    <recommendedName>
        <fullName evidence="2">peptide-methionine (S)-S-oxide reductase</fullName>
        <ecNumber evidence="2">1.8.4.11</ecNumber>
    </recommendedName>
    <alternativeName>
        <fullName evidence="4">Peptide-methionine (S)-S-oxide reductase</fullName>
    </alternativeName>
</protein>
<dbReference type="InterPro" id="IPR002569">
    <property type="entry name" value="Met_Sox_Rdtase_MsrA_dom"/>
</dbReference>
<keyword evidence="3" id="KW-0560">Oxidoreductase</keyword>
<organism evidence="6 7">
    <name type="scientific">Streblomastix strix</name>
    <dbReference type="NCBI Taxonomy" id="222440"/>
    <lineage>
        <taxon>Eukaryota</taxon>
        <taxon>Metamonada</taxon>
        <taxon>Preaxostyla</taxon>
        <taxon>Oxymonadida</taxon>
        <taxon>Streblomastigidae</taxon>
        <taxon>Streblomastix</taxon>
    </lineage>
</organism>
<reference evidence="6 7" key="1">
    <citation type="submission" date="2019-03" db="EMBL/GenBank/DDBJ databases">
        <title>Single cell metagenomics reveals metabolic interactions within the superorganism composed of flagellate Streblomastix strix and complex community of Bacteroidetes bacteria on its surface.</title>
        <authorList>
            <person name="Treitli S.C."/>
            <person name="Kolisko M."/>
            <person name="Husnik F."/>
            <person name="Keeling P."/>
            <person name="Hampl V."/>
        </authorList>
    </citation>
    <scope>NUCLEOTIDE SEQUENCE [LARGE SCALE GENOMIC DNA]</scope>
    <source>
        <strain evidence="6">ST1C</strain>
    </source>
</reference>
<evidence type="ECO:0000256" key="3">
    <source>
        <dbReference type="ARBA" id="ARBA00023002"/>
    </source>
</evidence>
<comment type="similarity">
    <text evidence="1">Belongs to the MsrA Met sulfoxide reductase family.</text>
</comment>
<accession>A0A5J4UZ85</accession>
<evidence type="ECO:0000256" key="2">
    <source>
        <dbReference type="ARBA" id="ARBA00012502"/>
    </source>
</evidence>
<proteinExistence type="inferred from homology"/>
<dbReference type="PANTHER" id="PTHR43774">
    <property type="entry name" value="PEPTIDE METHIONINE SULFOXIDE REDUCTASE"/>
    <property type="match status" value="1"/>
</dbReference>
<dbReference type="GO" id="GO:0008113">
    <property type="term" value="F:peptide-methionine (S)-S-oxide reductase activity"/>
    <property type="evidence" value="ECO:0007669"/>
    <property type="project" value="UniProtKB-EC"/>
</dbReference>
<dbReference type="Gene3D" id="3.30.1060.10">
    <property type="entry name" value="Peptide methionine sulphoxide reductase MsrA"/>
    <property type="match status" value="1"/>
</dbReference>
<comment type="caution">
    <text evidence="6">The sequence shown here is derived from an EMBL/GenBank/DDBJ whole genome shotgun (WGS) entry which is preliminary data.</text>
</comment>
<dbReference type="Pfam" id="PF01625">
    <property type="entry name" value="PMSR"/>
    <property type="match status" value="1"/>
</dbReference>
<name>A0A5J4UZ85_9EUKA</name>
<evidence type="ECO:0000313" key="7">
    <source>
        <dbReference type="Proteomes" id="UP000324800"/>
    </source>
</evidence>
<dbReference type="SUPFAM" id="SSF55068">
    <property type="entry name" value="Peptide methionine sulfoxide reductase"/>
    <property type="match status" value="1"/>
</dbReference>
<gene>
    <name evidence="6" type="ORF">EZS28_028434</name>
</gene>
<dbReference type="OrthoDB" id="77405at2759"/>
<evidence type="ECO:0000313" key="6">
    <source>
        <dbReference type="EMBL" id="KAA6376036.1"/>
    </source>
</evidence>
<evidence type="ECO:0000259" key="5">
    <source>
        <dbReference type="Pfam" id="PF01625"/>
    </source>
</evidence>
<evidence type="ECO:0000256" key="1">
    <source>
        <dbReference type="ARBA" id="ARBA00005591"/>
    </source>
</evidence>
<feature type="domain" description="Peptide methionine sulphoxide reductase MsrA" evidence="5">
    <location>
        <begin position="12"/>
        <end position="79"/>
    </location>
</feature>